<dbReference type="AlphaFoldDB" id="A0A976SJ79"/>
<organism evidence="1 2">
    <name type="scientific">Theileria orientalis</name>
    <dbReference type="NCBI Taxonomy" id="68886"/>
    <lineage>
        <taxon>Eukaryota</taxon>
        <taxon>Sar</taxon>
        <taxon>Alveolata</taxon>
        <taxon>Apicomplexa</taxon>
        <taxon>Aconoidasida</taxon>
        <taxon>Piroplasmida</taxon>
        <taxon>Theileriidae</taxon>
        <taxon>Theileria</taxon>
    </lineage>
</organism>
<accession>A0A976SJ79</accession>
<gene>
    <name evidence="1" type="ORF">MACK_003468</name>
</gene>
<reference evidence="1" key="1">
    <citation type="submission" date="2022-07" db="EMBL/GenBank/DDBJ databases">
        <title>Evaluation of T. orientalis genome assembly methods using nanopore sequencing and analysis of variation between genomes.</title>
        <authorList>
            <person name="Yam J."/>
            <person name="Micallef M.L."/>
            <person name="Liu M."/>
            <person name="Djordjevic S.P."/>
            <person name="Bogema D.R."/>
            <person name="Jenkins C."/>
        </authorList>
    </citation>
    <scope>NUCLEOTIDE SEQUENCE</scope>
    <source>
        <strain evidence="1">Goon Nure</strain>
    </source>
</reference>
<dbReference type="Proteomes" id="UP000244811">
    <property type="component" value="Chromosome 2"/>
</dbReference>
<dbReference type="EMBL" id="CP056071">
    <property type="protein sequence ID" value="UVC49852.1"/>
    <property type="molecule type" value="Genomic_DNA"/>
</dbReference>
<name>A0A976SJ79_THEOR</name>
<protein>
    <submittedName>
        <fullName evidence="1">Uncharacterized protein</fullName>
    </submittedName>
</protein>
<sequence length="313" mass="35913">MENEAVEEPQPKTEMLMKKFPFILKSQVCMSNCFSNEIKQPQMASLLYRTSPRNIVLIPKTTTSSKNEQYLNNLLKCKIHSFYNEQQTKNKTENKGVENKVNMNEVVSVDLNITNYPVLLETQLLSSVRSMLSKGGRVETKRGKNEKYQRINTVLDTIQQWKNKNNVNRTCQVISKLTNTEDVEQEGPTPNKVMNCHTFWSEESTRRSKLEFIVEGKENVKIKGEEVRVKMGLEQTLLIGEVSMATCASFMDDCLPNAISMESGSMVINQKVRVSKQENEGGKEWVVEGTLDPSYYLARKIVKKLHNRVEPIY</sequence>
<proteinExistence type="predicted"/>
<evidence type="ECO:0000313" key="1">
    <source>
        <dbReference type="EMBL" id="UVC49852.1"/>
    </source>
</evidence>
<evidence type="ECO:0000313" key="2">
    <source>
        <dbReference type="Proteomes" id="UP000244811"/>
    </source>
</evidence>